<feature type="domain" description="Aldehyde oxidase/xanthine dehydrogenase second molybdopterin binding" evidence="2">
    <location>
        <begin position="21"/>
        <end position="94"/>
    </location>
</feature>
<dbReference type="InterPro" id="IPR036856">
    <property type="entry name" value="Ald_Oxase/Xan_DH_a/b_sf"/>
</dbReference>
<dbReference type="AlphaFoldDB" id="A0A6J7I4V7"/>
<feature type="domain" description="Aldehyde oxidase/xanthine dehydrogenase first molybdopterin binding" evidence="1">
    <location>
        <begin position="241"/>
        <end position="385"/>
    </location>
</feature>
<dbReference type="PANTHER" id="PTHR47495:SF1">
    <property type="entry name" value="BLL3820 PROTEIN"/>
    <property type="match status" value="1"/>
</dbReference>
<accession>A0A6J7I4V7</accession>
<reference evidence="3" key="1">
    <citation type="submission" date="2020-05" db="EMBL/GenBank/DDBJ databases">
        <authorList>
            <person name="Chiriac C."/>
            <person name="Salcher M."/>
            <person name="Ghai R."/>
            <person name="Kavagutti S V."/>
        </authorList>
    </citation>
    <scope>NUCLEOTIDE SEQUENCE</scope>
</reference>
<sequence>MTMSVGSLNPEHRIGDWIGITDDHVAVRSGKVELGQGITAALVGVVAAELGIDPTFVVCVPTSTESPDEGFTAGSLSMSTSGTALRLVSRALRRVTATGDGLPVDLASVTTAHLDARVLDVIAEIPTDALVPSMPRRDAPHAYLVSKLTGQPFYVHDLRLPGQIYGRIIRRAGCRPDLAHGSVIDPGKVPDPDVLKIVRDGNFLGVLARTEHAAISAAERMDAAIEWVSAESQVDEETARVDVRDRASAADARNHHLRVTRPHLLHASIGPACAIARWDESGSRVEVWTHSQGVHPLRREIARALGLDVNALHIVHVPGAGCYGHNGADDVAYDAVLLARSTPGVPVHVTWSRAQDLSCGPVGPAMEVEVAAQTNDTGHIVGWDWYGSGEGHMSRPGTLTGIALLAHSEILGGSPMPASVDPAPAIGGGITRNSRPLYDVTVRRTESTLRPSDIRTSAIRSLGAYLNVIAIEALMEDIARTHDINGVEYRLAHLSDERAIQVLLRAVELSGEPSTAEAHGRGIGLARYKGTGAWCAVVADVECIDRVQVDQLIVVADVGEVASRDGVLHQLEGGALQSLSWTLHESAPIHQEAMNVHGWADYPIARFSNVPPVIADVIDRPGEPFLGAGEAAAGPTGAAISNAVTAALGVRITELPLTPKAIMRAIR</sequence>
<dbReference type="SUPFAM" id="SSF56003">
    <property type="entry name" value="Molybdenum cofactor-binding domain"/>
    <property type="match status" value="2"/>
</dbReference>
<evidence type="ECO:0000259" key="2">
    <source>
        <dbReference type="Pfam" id="PF20256"/>
    </source>
</evidence>
<organism evidence="3">
    <name type="scientific">freshwater metagenome</name>
    <dbReference type="NCBI Taxonomy" id="449393"/>
    <lineage>
        <taxon>unclassified sequences</taxon>
        <taxon>metagenomes</taxon>
        <taxon>ecological metagenomes</taxon>
    </lineage>
</organism>
<dbReference type="InterPro" id="IPR037165">
    <property type="entry name" value="AldOxase/xan_DH_Mopterin-bd_sf"/>
</dbReference>
<dbReference type="PANTHER" id="PTHR47495">
    <property type="entry name" value="ALDEHYDE DEHYDROGENASE"/>
    <property type="match status" value="1"/>
</dbReference>
<dbReference type="Pfam" id="PF20256">
    <property type="entry name" value="MoCoBD_2"/>
    <property type="match status" value="2"/>
</dbReference>
<dbReference type="EMBL" id="CAFBMR010000096">
    <property type="protein sequence ID" value="CAB4925729.1"/>
    <property type="molecule type" value="Genomic_DNA"/>
</dbReference>
<dbReference type="GO" id="GO:0016491">
    <property type="term" value="F:oxidoreductase activity"/>
    <property type="evidence" value="ECO:0007669"/>
    <property type="project" value="InterPro"/>
</dbReference>
<evidence type="ECO:0000313" key="3">
    <source>
        <dbReference type="EMBL" id="CAB4925729.1"/>
    </source>
</evidence>
<dbReference type="Pfam" id="PF02738">
    <property type="entry name" value="MoCoBD_1"/>
    <property type="match status" value="1"/>
</dbReference>
<gene>
    <name evidence="3" type="ORF">UFOPK3610_01666</name>
</gene>
<proteinExistence type="predicted"/>
<dbReference type="InterPro" id="IPR052516">
    <property type="entry name" value="N-heterocyclic_Hydroxylase"/>
</dbReference>
<protein>
    <submittedName>
        <fullName evidence="3">Unannotated protein</fullName>
    </submittedName>
</protein>
<name>A0A6J7I4V7_9ZZZZ</name>
<dbReference type="InterPro" id="IPR046867">
    <property type="entry name" value="AldOxase/xan_DH_MoCoBD2"/>
</dbReference>
<dbReference type="SUPFAM" id="SSF54665">
    <property type="entry name" value="CO dehydrogenase molybdoprotein N-domain-like"/>
    <property type="match status" value="1"/>
</dbReference>
<evidence type="ECO:0000259" key="1">
    <source>
        <dbReference type="Pfam" id="PF02738"/>
    </source>
</evidence>
<dbReference type="InterPro" id="IPR008274">
    <property type="entry name" value="AldOxase/xan_DH_MoCoBD1"/>
</dbReference>
<feature type="domain" description="Aldehyde oxidase/xanthine dehydrogenase second molybdopterin binding" evidence="2">
    <location>
        <begin position="528"/>
        <end position="611"/>
    </location>
</feature>
<dbReference type="Gene3D" id="3.30.365.10">
    <property type="entry name" value="Aldehyde oxidase/xanthine dehydrogenase, molybdopterin binding domain"/>
    <property type="match status" value="3"/>
</dbReference>